<dbReference type="EMBL" id="JASPKZ010003835">
    <property type="protein sequence ID" value="KAJ9592453.1"/>
    <property type="molecule type" value="Genomic_DNA"/>
</dbReference>
<dbReference type="Proteomes" id="UP001233999">
    <property type="component" value="Unassembled WGS sequence"/>
</dbReference>
<accession>A0AAD8EJE8</accession>
<feature type="transmembrane region" description="Helical" evidence="2">
    <location>
        <begin position="98"/>
        <end position="117"/>
    </location>
</feature>
<sequence length="120" mass="13199">TQESDAMSRLQPDTNERKRRLARSGSLDRIRQFPAYLCSSKILPDILTTAMQSGIEQTLKLVRGSSLVIAVYITVVVLLVQLAALCCALLAAPMPPGLLFLLASLFFMCFMASKTITHHC</sequence>
<dbReference type="AlphaFoldDB" id="A0AAD8EJE8"/>
<reference evidence="3" key="1">
    <citation type="journal article" date="2023" name="IScience">
        <title>Live-bearing cockroach genome reveals convergent evolutionary mechanisms linked to viviparity in insects and beyond.</title>
        <authorList>
            <person name="Fouks B."/>
            <person name="Harrison M.C."/>
            <person name="Mikhailova A.A."/>
            <person name="Marchal E."/>
            <person name="English S."/>
            <person name="Carruthers M."/>
            <person name="Jennings E.C."/>
            <person name="Chiamaka E.L."/>
            <person name="Frigard R.A."/>
            <person name="Pippel M."/>
            <person name="Attardo G.M."/>
            <person name="Benoit J.B."/>
            <person name="Bornberg-Bauer E."/>
            <person name="Tobe S.S."/>
        </authorList>
    </citation>
    <scope>NUCLEOTIDE SEQUENCE</scope>
    <source>
        <strain evidence="3">Stay&amp;Tobe</strain>
    </source>
</reference>
<proteinExistence type="predicted"/>
<feature type="non-terminal residue" evidence="3">
    <location>
        <position position="1"/>
    </location>
</feature>
<name>A0AAD8EJE8_DIPPU</name>
<protein>
    <submittedName>
        <fullName evidence="3">Uncharacterized protein</fullName>
    </submittedName>
</protein>
<feature type="transmembrane region" description="Helical" evidence="2">
    <location>
        <begin position="67"/>
        <end position="92"/>
    </location>
</feature>
<evidence type="ECO:0000313" key="4">
    <source>
        <dbReference type="Proteomes" id="UP001233999"/>
    </source>
</evidence>
<evidence type="ECO:0000256" key="1">
    <source>
        <dbReference type="SAM" id="MobiDB-lite"/>
    </source>
</evidence>
<keyword evidence="2" id="KW-0472">Membrane</keyword>
<keyword evidence="2" id="KW-0812">Transmembrane</keyword>
<reference evidence="3" key="2">
    <citation type="submission" date="2023-05" db="EMBL/GenBank/DDBJ databases">
        <authorList>
            <person name="Fouks B."/>
        </authorList>
    </citation>
    <scope>NUCLEOTIDE SEQUENCE</scope>
    <source>
        <strain evidence="3">Stay&amp;Tobe</strain>
        <tissue evidence="3">Testes</tissue>
    </source>
</reference>
<evidence type="ECO:0000256" key="2">
    <source>
        <dbReference type="SAM" id="Phobius"/>
    </source>
</evidence>
<evidence type="ECO:0000313" key="3">
    <source>
        <dbReference type="EMBL" id="KAJ9592453.1"/>
    </source>
</evidence>
<keyword evidence="2" id="KW-1133">Transmembrane helix</keyword>
<organism evidence="3 4">
    <name type="scientific">Diploptera punctata</name>
    <name type="common">Pacific beetle cockroach</name>
    <dbReference type="NCBI Taxonomy" id="6984"/>
    <lineage>
        <taxon>Eukaryota</taxon>
        <taxon>Metazoa</taxon>
        <taxon>Ecdysozoa</taxon>
        <taxon>Arthropoda</taxon>
        <taxon>Hexapoda</taxon>
        <taxon>Insecta</taxon>
        <taxon>Pterygota</taxon>
        <taxon>Neoptera</taxon>
        <taxon>Polyneoptera</taxon>
        <taxon>Dictyoptera</taxon>
        <taxon>Blattodea</taxon>
        <taxon>Blaberoidea</taxon>
        <taxon>Blaberidae</taxon>
        <taxon>Diplopterinae</taxon>
        <taxon>Diploptera</taxon>
    </lineage>
</organism>
<comment type="caution">
    <text evidence="3">The sequence shown here is derived from an EMBL/GenBank/DDBJ whole genome shotgun (WGS) entry which is preliminary data.</text>
</comment>
<feature type="region of interest" description="Disordered" evidence="1">
    <location>
        <begin position="1"/>
        <end position="23"/>
    </location>
</feature>
<keyword evidence="4" id="KW-1185">Reference proteome</keyword>
<gene>
    <name evidence="3" type="ORF">L9F63_015869</name>
</gene>